<name>A0ABQ3KGX0_9PSEU</name>
<protein>
    <submittedName>
        <fullName evidence="2">Uncharacterized protein</fullName>
    </submittedName>
</protein>
<dbReference type="EMBL" id="BNAW01000012">
    <property type="protein sequence ID" value="GHG13468.1"/>
    <property type="molecule type" value="Genomic_DNA"/>
</dbReference>
<comment type="caution">
    <text evidence="2">The sequence shown here is derived from an EMBL/GenBank/DDBJ whole genome shotgun (WGS) entry which is preliminary data.</text>
</comment>
<gene>
    <name evidence="2" type="ORF">GCM10017567_33820</name>
</gene>
<sequence>MGEVCSRSALALIPPPCLPGGEPPDPRQGASPLDPGGVALGGDPRAGWCVASVTLGFGGVQLWLA</sequence>
<evidence type="ECO:0000313" key="2">
    <source>
        <dbReference type="EMBL" id="GHG13468.1"/>
    </source>
</evidence>
<dbReference type="Proteomes" id="UP000649955">
    <property type="component" value="Unassembled WGS sequence"/>
</dbReference>
<evidence type="ECO:0000256" key="1">
    <source>
        <dbReference type="SAM" id="MobiDB-lite"/>
    </source>
</evidence>
<evidence type="ECO:0000313" key="3">
    <source>
        <dbReference type="Proteomes" id="UP000649955"/>
    </source>
</evidence>
<feature type="region of interest" description="Disordered" evidence="1">
    <location>
        <begin position="15"/>
        <end position="39"/>
    </location>
</feature>
<reference evidence="3" key="1">
    <citation type="journal article" date="2019" name="Int. J. Syst. Evol. Microbiol.">
        <title>The Global Catalogue of Microorganisms (GCM) 10K type strain sequencing project: providing services to taxonomists for standard genome sequencing and annotation.</title>
        <authorList>
            <consortium name="The Broad Institute Genomics Platform"/>
            <consortium name="The Broad Institute Genome Sequencing Center for Infectious Disease"/>
            <person name="Wu L."/>
            <person name="Ma J."/>
        </authorList>
    </citation>
    <scope>NUCLEOTIDE SEQUENCE [LARGE SCALE GENOMIC DNA]</scope>
    <source>
        <strain evidence="3">CGMCC 4.7680</strain>
    </source>
</reference>
<keyword evidence="3" id="KW-1185">Reference proteome</keyword>
<organism evidence="2 3">
    <name type="scientific">Amycolatopsis bullii</name>
    <dbReference type="NCBI Taxonomy" id="941987"/>
    <lineage>
        <taxon>Bacteria</taxon>
        <taxon>Bacillati</taxon>
        <taxon>Actinomycetota</taxon>
        <taxon>Actinomycetes</taxon>
        <taxon>Pseudonocardiales</taxon>
        <taxon>Pseudonocardiaceae</taxon>
        <taxon>Amycolatopsis</taxon>
    </lineage>
</organism>
<accession>A0ABQ3KGX0</accession>
<proteinExistence type="predicted"/>